<dbReference type="InterPro" id="IPR022398">
    <property type="entry name" value="Peptidase_S8_His-AS"/>
</dbReference>
<dbReference type="PANTHER" id="PTHR43806">
    <property type="entry name" value="PEPTIDASE S8"/>
    <property type="match status" value="1"/>
</dbReference>
<dbReference type="PROSITE" id="PS00136">
    <property type="entry name" value="SUBTILASE_ASP"/>
    <property type="match status" value="1"/>
</dbReference>
<dbReference type="InterPro" id="IPR015500">
    <property type="entry name" value="Peptidase_S8_subtilisin-rel"/>
</dbReference>
<proteinExistence type="inferred from homology"/>
<dbReference type="InterPro" id="IPR023827">
    <property type="entry name" value="Peptidase_S8_Asp-AS"/>
</dbReference>
<dbReference type="InterPro" id="IPR010259">
    <property type="entry name" value="S8pro/Inhibitor_I9"/>
</dbReference>
<gene>
    <name evidence="9" type="ORF">CKY47_09950</name>
</gene>
<reference evidence="9 10" key="1">
    <citation type="submission" date="2017-06" db="EMBL/GenBank/DDBJ databases">
        <title>Cultured bacterium strain Saccharothrix yanglingensis Hhs.015.</title>
        <authorList>
            <person name="Xia Y."/>
        </authorList>
    </citation>
    <scope>NUCLEOTIDE SEQUENCE [LARGE SCALE GENOMIC DNA]</scope>
    <source>
        <strain evidence="9 10">Hhs.015</strain>
    </source>
</reference>
<sequence length="377" mass="38342">MRTLLPGLATTALTAVLTTAVLTAPAQAEAAVLHAGSPTAVPGSYIVKTESGRADVATRLGDRVTRSLDAFGGFTATLTPRQARRLAADPAVEYVEQDQVVHANATQTNAPWGLDRIDQRPLPPSTTYSWTSVGAGVTAYVVDTGIRTTHREFAGRASHCYDAVDNDSVAQDDNGHGTHVAGVIAGSTYGVAKGARVCGVRVLGANGSGTIAGVIAGVNWVTQNAVRPAVANFSLGGGASTALDDAVRRMIAAGITASVTAGGSNTTVANTSPARVVEALTSGATNQADARAPFSNHGAGVDLYAPGVGITSAWHTGDTAVNTLSGTSMATGFVSGVAVRHLQGTPTATPAQVHAEIVREATPLPWGGRLLHWSPAR</sequence>
<evidence type="ECO:0000313" key="10">
    <source>
        <dbReference type="Proteomes" id="UP001225605"/>
    </source>
</evidence>
<evidence type="ECO:0000256" key="4">
    <source>
        <dbReference type="ARBA" id="ARBA00022825"/>
    </source>
</evidence>
<evidence type="ECO:0000313" key="9">
    <source>
        <dbReference type="EMBL" id="MDQ2584299.1"/>
    </source>
</evidence>
<feature type="active site" description="Charge relay system" evidence="5">
    <location>
        <position position="328"/>
    </location>
</feature>
<dbReference type="Pfam" id="PF05922">
    <property type="entry name" value="Inhibitor_I9"/>
    <property type="match status" value="1"/>
</dbReference>
<keyword evidence="3 5" id="KW-0378">Hydrolase</keyword>
<dbReference type="SUPFAM" id="SSF54897">
    <property type="entry name" value="Protease propeptides/inhibitors"/>
    <property type="match status" value="1"/>
</dbReference>
<dbReference type="EMBL" id="NSDM01000003">
    <property type="protein sequence ID" value="MDQ2584299.1"/>
    <property type="molecule type" value="Genomic_DNA"/>
</dbReference>
<dbReference type="SUPFAM" id="SSF52743">
    <property type="entry name" value="Subtilisin-like"/>
    <property type="match status" value="1"/>
</dbReference>
<keyword evidence="6" id="KW-0732">Signal</keyword>
<dbReference type="PRINTS" id="PR00723">
    <property type="entry name" value="SUBTILISIN"/>
</dbReference>
<dbReference type="PROSITE" id="PS00137">
    <property type="entry name" value="SUBTILASE_HIS"/>
    <property type="match status" value="1"/>
</dbReference>
<comment type="similarity">
    <text evidence="1 5">Belongs to the peptidase S8 family.</text>
</comment>
<keyword evidence="4 5" id="KW-0720">Serine protease</keyword>
<evidence type="ECO:0000256" key="6">
    <source>
        <dbReference type="SAM" id="SignalP"/>
    </source>
</evidence>
<dbReference type="Proteomes" id="UP001225605">
    <property type="component" value="Unassembled WGS sequence"/>
</dbReference>
<dbReference type="CDD" id="cd04077">
    <property type="entry name" value="Peptidases_S8_PCSK9_ProteinaseK_like"/>
    <property type="match status" value="1"/>
</dbReference>
<feature type="chain" id="PRO_5046314127" evidence="6">
    <location>
        <begin position="31"/>
        <end position="377"/>
    </location>
</feature>
<feature type="domain" description="Inhibitor I9" evidence="8">
    <location>
        <begin position="69"/>
        <end position="103"/>
    </location>
</feature>
<organism evidence="9 10">
    <name type="scientific">Saccharothrix yanglingensis</name>
    <dbReference type="NCBI Taxonomy" id="659496"/>
    <lineage>
        <taxon>Bacteria</taxon>
        <taxon>Bacillati</taxon>
        <taxon>Actinomycetota</taxon>
        <taxon>Actinomycetes</taxon>
        <taxon>Pseudonocardiales</taxon>
        <taxon>Pseudonocardiaceae</taxon>
        <taxon>Saccharothrix</taxon>
    </lineage>
</organism>
<keyword evidence="10" id="KW-1185">Reference proteome</keyword>
<evidence type="ECO:0000256" key="3">
    <source>
        <dbReference type="ARBA" id="ARBA00022801"/>
    </source>
</evidence>
<dbReference type="InterPro" id="IPR037045">
    <property type="entry name" value="S8pro/Inhibitor_I9_sf"/>
</dbReference>
<protein>
    <submittedName>
        <fullName evidence="9">Peptidase S8</fullName>
    </submittedName>
</protein>
<dbReference type="RefSeq" id="WP_306745419.1">
    <property type="nucleotide sequence ID" value="NZ_NSDM01000003.1"/>
</dbReference>
<evidence type="ECO:0000256" key="2">
    <source>
        <dbReference type="ARBA" id="ARBA00022670"/>
    </source>
</evidence>
<comment type="caution">
    <text evidence="9">The sequence shown here is derived from an EMBL/GenBank/DDBJ whole genome shotgun (WGS) entry which is preliminary data.</text>
</comment>
<dbReference type="Pfam" id="PF00082">
    <property type="entry name" value="Peptidase_S8"/>
    <property type="match status" value="1"/>
</dbReference>
<dbReference type="InterPro" id="IPR034193">
    <property type="entry name" value="PCSK9_ProteinaseK-like"/>
</dbReference>
<dbReference type="PANTHER" id="PTHR43806:SF11">
    <property type="entry name" value="CEREVISIN-RELATED"/>
    <property type="match status" value="1"/>
</dbReference>
<keyword evidence="2 5" id="KW-0645">Protease</keyword>
<dbReference type="InterPro" id="IPR050131">
    <property type="entry name" value="Peptidase_S8_subtilisin-like"/>
</dbReference>
<feature type="domain" description="Peptidase S8/S53" evidence="7">
    <location>
        <begin position="134"/>
        <end position="363"/>
    </location>
</feature>
<evidence type="ECO:0000256" key="5">
    <source>
        <dbReference type="PROSITE-ProRule" id="PRU01240"/>
    </source>
</evidence>
<evidence type="ECO:0000256" key="1">
    <source>
        <dbReference type="ARBA" id="ARBA00011073"/>
    </source>
</evidence>
<evidence type="ECO:0000259" key="7">
    <source>
        <dbReference type="Pfam" id="PF00082"/>
    </source>
</evidence>
<dbReference type="Gene3D" id="3.40.50.200">
    <property type="entry name" value="Peptidase S8/S53 domain"/>
    <property type="match status" value="1"/>
</dbReference>
<dbReference type="InterPro" id="IPR000209">
    <property type="entry name" value="Peptidase_S8/S53_dom"/>
</dbReference>
<dbReference type="InterPro" id="IPR036852">
    <property type="entry name" value="Peptidase_S8/S53_dom_sf"/>
</dbReference>
<feature type="active site" description="Charge relay system" evidence="5">
    <location>
        <position position="176"/>
    </location>
</feature>
<evidence type="ECO:0000259" key="8">
    <source>
        <dbReference type="Pfam" id="PF05922"/>
    </source>
</evidence>
<name>A0ABU0X148_9PSEU</name>
<feature type="active site" description="Charge relay system" evidence="5">
    <location>
        <position position="143"/>
    </location>
</feature>
<feature type="signal peptide" evidence="6">
    <location>
        <begin position="1"/>
        <end position="30"/>
    </location>
</feature>
<dbReference type="PROSITE" id="PS51892">
    <property type="entry name" value="SUBTILASE"/>
    <property type="match status" value="1"/>
</dbReference>
<dbReference type="Gene3D" id="3.30.70.80">
    <property type="entry name" value="Peptidase S8 propeptide/proteinase inhibitor I9"/>
    <property type="match status" value="1"/>
</dbReference>
<accession>A0ABU0X148</accession>